<proteinExistence type="predicted"/>
<feature type="compositionally biased region" description="Basic residues" evidence="3">
    <location>
        <begin position="486"/>
        <end position="497"/>
    </location>
</feature>
<sequence length="569" mass="60543">MKLKEYLHLLRRNAVLLVVAALLGGLGGFGASALLPTAYTARTELFVSVATSGDPYELQMGSSFIQERIQTYVDMADTAPVLQPVIDRLDLSTTPEDLAPHIAAYSDPRTVLISVEATEGNPADAARVSGAVADSLVEVIGTMENPTGDEDSQIRMTVSNPPAPPVRPDGLSPWMYIAIGVTVGLALGLGLALLRSALDNKLRTRADIERLTSASVLAAVPEDPNIGEHPLIADLPIDDPRGEAFRRLRTNLRFAQVDDTNSAILVTSAQAQEGKSSTSINLAIALAQAGNRVAVVDVDLRQPTIAKKLGLENSAGLTTALLGAVDVAEMLQPWGQDELYILTAGVMPPNPAELLDSRAMSTLVARLTQEFDVVILDGPPLLPVADGLALAKLVGRVLIVAGVGQVRLTDLQETLKCLDVLSAPVNLILNRVPRTGVEMSGYYQRYSTRSADDDAPRDRIEAAAVEAEVQTSPSRPAPPTDAGRGSIRRTQRRRRSRGAADAQESPLGSLAEEIWGADGQPRPHTWPGRSGDELRAQGDSLAGEHGPSEDHGAAPFRDSEALADSRRRS</sequence>
<keyword evidence="2" id="KW-0067">ATP-binding</keyword>
<dbReference type="CDD" id="cd05387">
    <property type="entry name" value="BY-kinase"/>
    <property type="match status" value="1"/>
</dbReference>
<protein>
    <submittedName>
        <fullName evidence="5">Polysaccharide biosynthesis tyrosine autokinase</fullName>
    </submittedName>
</protein>
<evidence type="ECO:0000313" key="5">
    <source>
        <dbReference type="EMBL" id="GAA1549067.1"/>
    </source>
</evidence>
<feature type="transmembrane region" description="Helical" evidence="4">
    <location>
        <begin position="174"/>
        <end position="194"/>
    </location>
</feature>
<evidence type="ECO:0000313" key="6">
    <source>
        <dbReference type="Proteomes" id="UP001501791"/>
    </source>
</evidence>
<keyword evidence="4" id="KW-0812">Transmembrane</keyword>
<dbReference type="PANTHER" id="PTHR32309">
    <property type="entry name" value="TYROSINE-PROTEIN KINASE"/>
    <property type="match status" value="1"/>
</dbReference>
<accession>A0ABN2C1F9</accession>
<dbReference type="EMBL" id="BAAALY010000011">
    <property type="protein sequence ID" value="GAA1549067.1"/>
    <property type="molecule type" value="Genomic_DNA"/>
</dbReference>
<keyword evidence="6" id="KW-1185">Reference proteome</keyword>
<dbReference type="Proteomes" id="UP001501791">
    <property type="component" value="Unassembled WGS sequence"/>
</dbReference>
<reference evidence="5 6" key="1">
    <citation type="journal article" date="2019" name="Int. J. Syst. Evol. Microbiol.">
        <title>The Global Catalogue of Microorganisms (GCM) 10K type strain sequencing project: providing services to taxonomists for standard genome sequencing and annotation.</title>
        <authorList>
            <consortium name="The Broad Institute Genomics Platform"/>
            <consortium name="The Broad Institute Genome Sequencing Center for Infectious Disease"/>
            <person name="Wu L."/>
            <person name="Ma J."/>
        </authorList>
    </citation>
    <scope>NUCLEOTIDE SEQUENCE [LARGE SCALE GENOMIC DNA]</scope>
    <source>
        <strain evidence="5 6">JCM 13319</strain>
    </source>
</reference>
<dbReference type="InterPro" id="IPR005702">
    <property type="entry name" value="Wzc-like_C"/>
</dbReference>
<comment type="caution">
    <text evidence="5">The sequence shown here is derived from an EMBL/GenBank/DDBJ whole genome shotgun (WGS) entry which is preliminary data.</text>
</comment>
<evidence type="ECO:0000256" key="2">
    <source>
        <dbReference type="ARBA" id="ARBA00022840"/>
    </source>
</evidence>
<dbReference type="Pfam" id="PF10609">
    <property type="entry name" value="ParA"/>
    <property type="match status" value="1"/>
</dbReference>
<organism evidence="5 6">
    <name type="scientific">Brevibacterium picturae</name>
    <dbReference type="NCBI Taxonomy" id="260553"/>
    <lineage>
        <taxon>Bacteria</taxon>
        <taxon>Bacillati</taxon>
        <taxon>Actinomycetota</taxon>
        <taxon>Actinomycetes</taxon>
        <taxon>Micrococcales</taxon>
        <taxon>Brevibacteriaceae</taxon>
        <taxon>Brevibacterium</taxon>
    </lineage>
</organism>
<gene>
    <name evidence="5" type="ORF">GCM10009691_24430</name>
</gene>
<dbReference type="RefSeq" id="WP_346036275.1">
    <property type="nucleotide sequence ID" value="NZ_BAAALY010000011.1"/>
</dbReference>
<keyword evidence="1" id="KW-0547">Nucleotide-binding</keyword>
<keyword evidence="4" id="KW-0472">Membrane</keyword>
<name>A0ABN2C1F9_9MICO</name>
<feature type="region of interest" description="Disordered" evidence="3">
    <location>
        <begin position="465"/>
        <end position="569"/>
    </location>
</feature>
<dbReference type="InterPro" id="IPR033756">
    <property type="entry name" value="YlxH/NBP35"/>
</dbReference>
<keyword evidence="4" id="KW-1133">Transmembrane helix</keyword>
<dbReference type="SUPFAM" id="SSF52540">
    <property type="entry name" value="P-loop containing nucleoside triphosphate hydrolases"/>
    <property type="match status" value="1"/>
</dbReference>
<evidence type="ECO:0000256" key="4">
    <source>
        <dbReference type="SAM" id="Phobius"/>
    </source>
</evidence>
<evidence type="ECO:0000256" key="1">
    <source>
        <dbReference type="ARBA" id="ARBA00022741"/>
    </source>
</evidence>
<dbReference type="PANTHER" id="PTHR32309:SF13">
    <property type="entry name" value="FERRIC ENTEROBACTIN TRANSPORT PROTEIN FEPE"/>
    <property type="match status" value="1"/>
</dbReference>
<dbReference type="InterPro" id="IPR050445">
    <property type="entry name" value="Bact_polysacc_biosynth/exp"/>
</dbReference>
<evidence type="ECO:0000256" key="3">
    <source>
        <dbReference type="SAM" id="MobiDB-lite"/>
    </source>
</evidence>
<dbReference type="NCBIfam" id="TIGR01007">
    <property type="entry name" value="eps_fam"/>
    <property type="match status" value="1"/>
</dbReference>
<dbReference type="InterPro" id="IPR027417">
    <property type="entry name" value="P-loop_NTPase"/>
</dbReference>
<feature type="compositionally biased region" description="Basic and acidic residues" evidence="3">
    <location>
        <begin position="546"/>
        <end position="569"/>
    </location>
</feature>
<dbReference type="Gene3D" id="3.40.50.300">
    <property type="entry name" value="P-loop containing nucleotide triphosphate hydrolases"/>
    <property type="match status" value="1"/>
</dbReference>